<name>G0R0N3_ICHMU</name>
<accession>G0R0N3</accession>
<organism evidence="1 2">
    <name type="scientific">Ichthyophthirius multifiliis</name>
    <name type="common">White spot disease agent</name>
    <name type="synonym">Ich</name>
    <dbReference type="NCBI Taxonomy" id="5932"/>
    <lineage>
        <taxon>Eukaryota</taxon>
        <taxon>Sar</taxon>
        <taxon>Alveolata</taxon>
        <taxon>Ciliophora</taxon>
        <taxon>Intramacronucleata</taxon>
        <taxon>Oligohymenophorea</taxon>
        <taxon>Hymenostomatida</taxon>
        <taxon>Ophryoglenina</taxon>
        <taxon>Ichthyophthirius</taxon>
    </lineage>
</organism>
<dbReference type="InParanoid" id="G0R0N3"/>
<sequence>MQDFVPDDMLTFSLQNYSEEIFVEDVLAPTQLRGAYFVAYNSEENINFFIRDPQKKLFLLNQILGKVSLLLMLFKGNTNLFFLIQKALKKNLSHLLQMLQIMKNLIQNMNIQTQQIKYQNMQFKVLRLI</sequence>
<dbReference type="eggNOG" id="KOG1692">
    <property type="taxonomic scope" value="Eukaryota"/>
</dbReference>
<keyword evidence="2" id="KW-1185">Reference proteome</keyword>
<dbReference type="OrthoDB" id="1929172at2759"/>
<gene>
    <name evidence="1" type="ORF">IMG5_165730</name>
</gene>
<evidence type="ECO:0000313" key="2">
    <source>
        <dbReference type="Proteomes" id="UP000008983"/>
    </source>
</evidence>
<dbReference type="Proteomes" id="UP000008983">
    <property type="component" value="Unassembled WGS sequence"/>
</dbReference>
<evidence type="ECO:0000313" key="1">
    <source>
        <dbReference type="EMBL" id="EGR28977.1"/>
    </source>
</evidence>
<dbReference type="AlphaFoldDB" id="G0R0N3"/>
<reference evidence="1 2" key="1">
    <citation type="submission" date="2011-07" db="EMBL/GenBank/DDBJ databases">
        <authorList>
            <person name="Coyne R."/>
            <person name="Brami D."/>
            <person name="Johnson J."/>
            <person name="Hostetler J."/>
            <person name="Hannick L."/>
            <person name="Clark T."/>
            <person name="Cassidy-Hanley D."/>
            <person name="Inman J."/>
        </authorList>
    </citation>
    <scope>NUCLEOTIDE SEQUENCE [LARGE SCALE GENOMIC DNA]</scope>
    <source>
        <strain evidence="1 2">G5</strain>
    </source>
</reference>
<dbReference type="EMBL" id="GL984197">
    <property type="protein sequence ID" value="EGR28977.1"/>
    <property type="molecule type" value="Genomic_DNA"/>
</dbReference>
<dbReference type="RefSeq" id="XP_004030213.1">
    <property type="nucleotide sequence ID" value="XM_004030165.1"/>
</dbReference>
<protein>
    <submittedName>
        <fullName evidence="1">Uncharacterized protein</fullName>
    </submittedName>
</protein>
<dbReference type="GeneID" id="14905061"/>
<dbReference type="STRING" id="857967.G0R0N3"/>
<proteinExistence type="predicted"/>